<dbReference type="Proteomes" id="UP001057402">
    <property type="component" value="Chromosome 5"/>
</dbReference>
<sequence length="249" mass="27565">MQLQLPSQSSSISTCVDVGKFGLVEEVEMLKRDKDVLMQELVRLRQQQQTNDNHLQAMVKRLHGMEWRPQQMMSFLTKAMRSPGFLAQFVQQKNDGNRRISEANKKRRMKLEGLSGSEDAAVSSDGRGQIVRYQPPKNKATKVMFGLFVRQEAASSPSNDSDGFLFGGGTSPSAMKTVSVSSRISGVTRNEIQPASELLPHGPIPPIAISEVHSPPGASIPETATPDILPKAWQALFLMIMQQLFLEVM</sequence>
<gene>
    <name evidence="1" type="ORF">MLD38_019739</name>
</gene>
<reference evidence="2" key="1">
    <citation type="journal article" date="2023" name="Front. Plant Sci.">
        <title>Chromosomal-level genome assembly of Melastoma candidum provides insights into trichome evolution.</title>
        <authorList>
            <person name="Zhong Y."/>
            <person name="Wu W."/>
            <person name="Sun C."/>
            <person name="Zou P."/>
            <person name="Liu Y."/>
            <person name="Dai S."/>
            <person name="Zhou R."/>
        </authorList>
    </citation>
    <scope>NUCLEOTIDE SEQUENCE [LARGE SCALE GENOMIC DNA]</scope>
</reference>
<dbReference type="EMBL" id="CM042884">
    <property type="protein sequence ID" value="KAI4371511.1"/>
    <property type="molecule type" value="Genomic_DNA"/>
</dbReference>
<evidence type="ECO:0000313" key="2">
    <source>
        <dbReference type="Proteomes" id="UP001057402"/>
    </source>
</evidence>
<comment type="caution">
    <text evidence="1">The sequence shown here is derived from an EMBL/GenBank/DDBJ whole genome shotgun (WGS) entry which is preliminary data.</text>
</comment>
<protein>
    <submittedName>
        <fullName evidence="1">Uncharacterized protein</fullName>
    </submittedName>
</protein>
<accession>A0ACB9R121</accession>
<organism evidence="1 2">
    <name type="scientific">Melastoma candidum</name>
    <dbReference type="NCBI Taxonomy" id="119954"/>
    <lineage>
        <taxon>Eukaryota</taxon>
        <taxon>Viridiplantae</taxon>
        <taxon>Streptophyta</taxon>
        <taxon>Embryophyta</taxon>
        <taxon>Tracheophyta</taxon>
        <taxon>Spermatophyta</taxon>
        <taxon>Magnoliopsida</taxon>
        <taxon>eudicotyledons</taxon>
        <taxon>Gunneridae</taxon>
        <taxon>Pentapetalae</taxon>
        <taxon>rosids</taxon>
        <taxon>malvids</taxon>
        <taxon>Myrtales</taxon>
        <taxon>Melastomataceae</taxon>
        <taxon>Melastomatoideae</taxon>
        <taxon>Melastomateae</taxon>
        <taxon>Melastoma</taxon>
    </lineage>
</organism>
<proteinExistence type="predicted"/>
<name>A0ACB9R121_9MYRT</name>
<keyword evidence="2" id="KW-1185">Reference proteome</keyword>
<evidence type="ECO:0000313" key="1">
    <source>
        <dbReference type="EMBL" id="KAI4371511.1"/>
    </source>
</evidence>